<name>A0AAD7MG41_9AGAR</name>
<feature type="region of interest" description="Disordered" evidence="1">
    <location>
        <begin position="185"/>
        <end position="210"/>
    </location>
</feature>
<evidence type="ECO:0000313" key="4">
    <source>
        <dbReference type="Proteomes" id="UP001215598"/>
    </source>
</evidence>
<dbReference type="Proteomes" id="UP001215598">
    <property type="component" value="Unassembled WGS sequence"/>
</dbReference>
<reference evidence="3" key="1">
    <citation type="submission" date="2023-03" db="EMBL/GenBank/DDBJ databases">
        <title>Massive genome expansion in bonnet fungi (Mycena s.s.) driven by repeated elements and novel gene families across ecological guilds.</title>
        <authorList>
            <consortium name="Lawrence Berkeley National Laboratory"/>
            <person name="Harder C.B."/>
            <person name="Miyauchi S."/>
            <person name="Viragh M."/>
            <person name="Kuo A."/>
            <person name="Thoen E."/>
            <person name="Andreopoulos B."/>
            <person name="Lu D."/>
            <person name="Skrede I."/>
            <person name="Drula E."/>
            <person name="Henrissat B."/>
            <person name="Morin E."/>
            <person name="Kohler A."/>
            <person name="Barry K."/>
            <person name="LaButti K."/>
            <person name="Morin E."/>
            <person name="Salamov A."/>
            <person name="Lipzen A."/>
            <person name="Mereny Z."/>
            <person name="Hegedus B."/>
            <person name="Baldrian P."/>
            <person name="Stursova M."/>
            <person name="Weitz H."/>
            <person name="Taylor A."/>
            <person name="Grigoriev I.V."/>
            <person name="Nagy L.G."/>
            <person name="Martin F."/>
            <person name="Kauserud H."/>
        </authorList>
    </citation>
    <scope>NUCLEOTIDE SEQUENCE</scope>
    <source>
        <strain evidence="3">CBHHK182m</strain>
    </source>
</reference>
<dbReference type="InterPro" id="IPR009027">
    <property type="entry name" value="Ribosomal_bL9/RNase_H1_N"/>
</dbReference>
<feature type="compositionally biased region" description="Pro residues" evidence="1">
    <location>
        <begin position="185"/>
        <end position="198"/>
    </location>
</feature>
<evidence type="ECO:0000313" key="3">
    <source>
        <dbReference type="EMBL" id="KAJ7716056.1"/>
    </source>
</evidence>
<dbReference type="InterPro" id="IPR011320">
    <property type="entry name" value="RNase_H1_N"/>
</dbReference>
<accession>A0AAD7MG41</accession>
<protein>
    <recommendedName>
        <fullName evidence="2">Ribonuclease H1 N-terminal domain-containing protein</fullName>
    </recommendedName>
</protein>
<keyword evidence="4" id="KW-1185">Reference proteome</keyword>
<dbReference type="Gene3D" id="3.40.970.10">
    <property type="entry name" value="Ribonuclease H1, N-terminal domain"/>
    <property type="match status" value="1"/>
</dbReference>
<dbReference type="SUPFAM" id="SSF55658">
    <property type="entry name" value="L9 N-domain-like"/>
    <property type="match status" value="1"/>
</dbReference>
<feature type="domain" description="Ribonuclease H1 N-terminal" evidence="2">
    <location>
        <begin position="257"/>
        <end position="298"/>
    </location>
</feature>
<sequence length="395" mass="42864">MNSDANNSAAASTQATQTLFASVAAAAVSPSASAAQRAVFGLPDQYRSPHCPHTACPLSSPPLPLPLRRLVPCRRSRLPPPPLLDDGRPWYTIVRGKSVGITQDYNLASNAILGVSNNGWRAHKTLQGALNEFNHALDLKYRLRLLTPASRFAMVHGALKDTAHAYSDEEFAALIAALLITHEPSPTPAISPPPPSRPTPTTLTTPTSRPMYYFESPTQRGYTSSWAAAGTATQGIPHASVHAVVKSPNKKRTKKAAYCVFFGRVPGVFLTWTDTKPLVTGVQHAIFRGYRTIEAAHAAYNYALARSWTRVCGSPLSSLPTPLTPLPRHRSHPSNPLHETEDLDDMCLEASLNIIGLTNTLYEHVQGREEAFRCFASAEASRHISISPPPSYSTH</sequence>
<evidence type="ECO:0000256" key="1">
    <source>
        <dbReference type="SAM" id="MobiDB-lite"/>
    </source>
</evidence>
<organism evidence="3 4">
    <name type="scientific">Mycena metata</name>
    <dbReference type="NCBI Taxonomy" id="1033252"/>
    <lineage>
        <taxon>Eukaryota</taxon>
        <taxon>Fungi</taxon>
        <taxon>Dikarya</taxon>
        <taxon>Basidiomycota</taxon>
        <taxon>Agaricomycotina</taxon>
        <taxon>Agaricomycetes</taxon>
        <taxon>Agaricomycetidae</taxon>
        <taxon>Agaricales</taxon>
        <taxon>Marasmiineae</taxon>
        <taxon>Mycenaceae</taxon>
        <taxon>Mycena</taxon>
    </lineage>
</organism>
<dbReference type="InterPro" id="IPR037056">
    <property type="entry name" value="RNase_H1_N_sf"/>
</dbReference>
<dbReference type="Pfam" id="PF01693">
    <property type="entry name" value="Cauli_VI"/>
    <property type="match status" value="1"/>
</dbReference>
<evidence type="ECO:0000259" key="2">
    <source>
        <dbReference type="Pfam" id="PF01693"/>
    </source>
</evidence>
<proteinExistence type="predicted"/>
<comment type="caution">
    <text evidence="3">The sequence shown here is derived from an EMBL/GenBank/DDBJ whole genome shotgun (WGS) entry which is preliminary data.</text>
</comment>
<feature type="compositionally biased region" description="Low complexity" evidence="1">
    <location>
        <begin position="199"/>
        <end position="210"/>
    </location>
</feature>
<dbReference type="AlphaFoldDB" id="A0AAD7MG41"/>
<gene>
    <name evidence="3" type="ORF">B0H16DRAFT_1476958</name>
</gene>
<dbReference type="EMBL" id="JARKIB010000297">
    <property type="protein sequence ID" value="KAJ7716056.1"/>
    <property type="molecule type" value="Genomic_DNA"/>
</dbReference>